<dbReference type="EMBL" id="AP019860">
    <property type="protein sequence ID" value="BBM85294.1"/>
    <property type="molecule type" value="Genomic_DNA"/>
</dbReference>
<dbReference type="SUPFAM" id="SSF52540">
    <property type="entry name" value="P-loop containing nucleoside triphosphate hydrolases"/>
    <property type="match status" value="1"/>
</dbReference>
<dbReference type="InterPro" id="IPR017871">
    <property type="entry name" value="ABC_transporter-like_CS"/>
</dbReference>
<dbReference type="InterPro" id="IPR003439">
    <property type="entry name" value="ABC_transporter-like_ATP-bd"/>
</dbReference>
<dbReference type="PANTHER" id="PTHR43776:SF7">
    <property type="entry name" value="D,D-DIPEPTIDE TRANSPORT ATP-BINDING PROTEIN DDPF-RELATED"/>
    <property type="match status" value="1"/>
</dbReference>
<dbReference type="GO" id="GO:0055085">
    <property type="term" value="P:transmembrane transport"/>
    <property type="evidence" value="ECO:0007669"/>
    <property type="project" value="UniProtKB-ARBA"/>
</dbReference>
<evidence type="ECO:0000256" key="4">
    <source>
        <dbReference type="ARBA" id="ARBA00022840"/>
    </source>
</evidence>
<evidence type="ECO:0000313" key="7">
    <source>
        <dbReference type="Proteomes" id="UP000326354"/>
    </source>
</evidence>
<accession>A0A5S9F587</accession>
<dbReference type="NCBIfam" id="TIGR01727">
    <property type="entry name" value="oligo_HPY"/>
    <property type="match status" value="1"/>
</dbReference>
<evidence type="ECO:0000256" key="2">
    <source>
        <dbReference type="ARBA" id="ARBA00022448"/>
    </source>
</evidence>
<evidence type="ECO:0000256" key="1">
    <source>
        <dbReference type="ARBA" id="ARBA00005417"/>
    </source>
</evidence>
<dbReference type="SMART" id="SM00382">
    <property type="entry name" value="AAA"/>
    <property type="match status" value="1"/>
</dbReference>
<keyword evidence="4 6" id="KW-0067">ATP-binding</keyword>
<dbReference type="GO" id="GO:0015833">
    <property type="term" value="P:peptide transport"/>
    <property type="evidence" value="ECO:0007669"/>
    <property type="project" value="InterPro"/>
</dbReference>
<dbReference type="PROSITE" id="PS00211">
    <property type="entry name" value="ABC_TRANSPORTER_1"/>
    <property type="match status" value="1"/>
</dbReference>
<dbReference type="KEGG" id="uam:UABAM_03658"/>
<sequence length="332" mass="37090">MTQNKEVILQVKDLHVEFDVGRSGGLFSKERKILRAVNGVSFDLYKGETLGLVGESGCGKSTTARNIIQLHRPKSGQVIFHGEDLTQLTQEQMKKHRSEIQMVFQDPYASLDPRMTVGEIIGEPAKILGIYKSKEELNSAVVSMMEKVGLEPRFRNRYPHAFSGGQRQRIGIARALISSPKIILADEPVSALDVSIQAQVLNLFVDLQKEYDLTYVFIAHDLSVVKHMCTRIAVMYLGNIVELAPTDELFKQKPRHPYTEALISAVNVPDPEVERTRERIVLQGDVPSPLNPPSGCPFRTRCAKAQDKCSAEKPALQEFSPGHYAACFFPNE</sequence>
<proteinExistence type="inferred from homology"/>
<dbReference type="InterPro" id="IPR003593">
    <property type="entry name" value="AAA+_ATPase"/>
</dbReference>
<dbReference type="InterPro" id="IPR050319">
    <property type="entry name" value="ABC_transp_ATP-bind"/>
</dbReference>
<dbReference type="GO" id="GO:0016887">
    <property type="term" value="F:ATP hydrolysis activity"/>
    <property type="evidence" value="ECO:0007669"/>
    <property type="project" value="InterPro"/>
</dbReference>
<dbReference type="RefSeq" id="WP_151969404.1">
    <property type="nucleotide sequence ID" value="NZ_AP019860.1"/>
</dbReference>
<dbReference type="CDD" id="cd03257">
    <property type="entry name" value="ABC_NikE_OppD_transporters"/>
    <property type="match status" value="1"/>
</dbReference>
<keyword evidence="3" id="KW-0547">Nucleotide-binding</keyword>
<dbReference type="Pfam" id="PF00005">
    <property type="entry name" value="ABC_tran"/>
    <property type="match status" value="1"/>
</dbReference>
<dbReference type="AlphaFoldDB" id="A0A5S9F587"/>
<dbReference type="NCBIfam" id="NF008453">
    <property type="entry name" value="PRK11308.1"/>
    <property type="match status" value="1"/>
</dbReference>
<dbReference type="PROSITE" id="PS50893">
    <property type="entry name" value="ABC_TRANSPORTER_2"/>
    <property type="match status" value="1"/>
</dbReference>
<keyword evidence="7" id="KW-1185">Reference proteome</keyword>
<dbReference type="FunFam" id="3.40.50.300:FF:000016">
    <property type="entry name" value="Oligopeptide ABC transporter ATP-binding component"/>
    <property type="match status" value="1"/>
</dbReference>
<protein>
    <submittedName>
        <fullName evidence="6">ABC transporter ATP-binding protein</fullName>
    </submittedName>
</protein>
<dbReference type="OrthoDB" id="9806285at2"/>
<keyword evidence="2" id="KW-0813">Transport</keyword>
<evidence type="ECO:0000313" key="6">
    <source>
        <dbReference type="EMBL" id="BBM85294.1"/>
    </source>
</evidence>
<dbReference type="Proteomes" id="UP000326354">
    <property type="component" value="Chromosome"/>
</dbReference>
<dbReference type="Gene3D" id="3.40.50.300">
    <property type="entry name" value="P-loop containing nucleotide triphosphate hydrolases"/>
    <property type="match status" value="1"/>
</dbReference>
<dbReference type="Pfam" id="PF08352">
    <property type="entry name" value="oligo_HPY"/>
    <property type="match status" value="1"/>
</dbReference>
<dbReference type="PANTHER" id="PTHR43776">
    <property type="entry name" value="TRANSPORT ATP-BINDING PROTEIN"/>
    <property type="match status" value="1"/>
</dbReference>
<dbReference type="InterPro" id="IPR013563">
    <property type="entry name" value="Oligopep_ABC_C"/>
</dbReference>
<evidence type="ECO:0000259" key="5">
    <source>
        <dbReference type="PROSITE" id="PS50893"/>
    </source>
</evidence>
<dbReference type="GO" id="GO:0005524">
    <property type="term" value="F:ATP binding"/>
    <property type="evidence" value="ECO:0007669"/>
    <property type="project" value="UniProtKB-KW"/>
</dbReference>
<reference evidence="6 7" key="1">
    <citation type="submission" date="2019-08" db="EMBL/GenBank/DDBJ databases">
        <title>Complete genome sequence of Candidatus Uab amorphum.</title>
        <authorList>
            <person name="Shiratori T."/>
            <person name="Suzuki S."/>
            <person name="Kakizawa Y."/>
            <person name="Ishida K."/>
        </authorList>
    </citation>
    <scope>NUCLEOTIDE SEQUENCE [LARGE SCALE GENOMIC DNA]</scope>
    <source>
        <strain evidence="6 7">SRT547</strain>
    </source>
</reference>
<dbReference type="InterPro" id="IPR027417">
    <property type="entry name" value="P-loop_NTPase"/>
</dbReference>
<comment type="similarity">
    <text evidence="1">Belongs to the ABC transporter superfamily.</text>
</comment>
<gene>
    <name evidence="6" type="ORF">UABAM_03658</name>
</gene>
<name>A0A5S9F587_UABAM</name>
<evidence type="ECO:0000256" key="3">
    <source>
        <dbReference type="ARBA" id="ARBA00022741"/>
    </source>
</evidence>
<organism evidence="6 7">
    <name type="scientific">Uabimicrobium amorphum</name>
    <dbReference type="NCBI Taxonomy" id="2596890"/>
    <lineage>
        <taxon>Bacteria</taxon>
        <taxon>Pseudomonadati</taxon>
        <taxon>Planctomycetota</taxon>
        <taxon>Candidatus Uabimicrobiia</taxon>
        <taxon>Candidatus Uabimicrobiales</taxon>
        <taxon>Candidatus Uabimicrobiaceae</taxon>
        <taxon>Candidatus Uabimicrobium</taxon>
    </lineage>
</organism>
<feature type="domain" description="ABC transporter" evidence="5">
    <location>
        <begin position="9"/>
        <end position="262"/>
    </location>
</feature>